<dbReference type="InterPro" id="IPR002937">
    <property type="entry name" value="Amino_oxidase"/>
</dbReference>
<keyword evidence="3 5" id="KW-0560">Oxidoreductase</keyword>
<protein>
    <submittedName>
        <fullName evidence="7">Phytoene desaturase</fullName>
    </submittedName>
</protein>
<dbReference type="EMBL" id="JACSQY010000006">
    <property type="protein sequence ID" value="MBD7908496.1"/>
    <property type="molecule type" value="Genomic_DNA"/>
</dbReference>
<dbReference type="InterPro" id="IPR014105">
    <property type="entry name" value="Carotenoid/retinoid_OxRdtase"/>
</dbReference>
<dbReference type="NCBIfam" id="TIGR02734">
    <property type="entry name" value="crtI_fam"/>
    <property type="match status" value="1"/>
</dbReference>
<dbReference type="SUPFAM" id="SSF51905">
    <property type="entry name" value="FAD/NAD(P)-binding domain"/>
    <property type="match status" value="1"/>
</dbReference>
<evidence type="ECO:0000256" key="2">
    <source>
        <dbReference type="ARBA" id="ARBA00022746"/>
    </source>
</evidence>
<reference evidence="7 8" key="1">
    <citation type="submission" date="2020-08" db="EMBL/GenBank/DDBJ databases">
        <title>A Genomic Blueprint of the Chicken Gut Microbiome.</title>
        <authorList>
            <person name="Gilroy R."/>
            <person name="Ravi A."/>
            <person name="Getino M."/>
            <person name="Pursley I."/>
            <person name="Horton D.L."/>
            <person name="Alikhan N.-F."/>
            <person name="Baker D."/>
            <person name="Gharbi K."/>
            <person name="Hall N."/>
            <person name="Watson M."/>
            <person name="Adriaenssens E.M."/>
            <person name="Foster-Nyarko E."/>
            <person name="Jarju S."/>
            <person name="Secka A."/>
            <person name="Antonio M."/>
            <person name="Oren A."/>
            <person name="Chaudhuri R."/>
            <person name="La Ragione R.M."/>
            <person name="Hildebrand F."/>
            <person name="Pallen M.J."/>
        </authorList>
    </citation>
    <scope>NUCLEOTIDE SEQUENCE [LARGE SCALE GENOMIC DNA]</scope>
    <source>
        <strain evidence="7 8">Sa3CUA8</strain>
    </source>
</reference>
<gene>
    <name evidence="7" type="primary">crtI</name>
    <name evidence="7" type="ORF">H9659_09150</name>
</gene>
<keyword evidence="2 5" id="KW-0125">Carotenoid biosynthesis</keyword>
<comment type="similarity">
    <text evidence="4">Belongs to the carotenoid/retinoid oxidoreductase family. CrtN subfamily.</text>
</comment>
<evidence type="ECO:0000256" key="3">
    <source>
        <dbReference type="ARBA" id="ARBA00023002"/>
    </source>
</evidence>
<comment type="pathway">
    <text evidence="1 5">Carotenoid biosynthesis.</text>
</comment>
<evidence type="ECO:0000313" key="8">
    <source>
        <dbReference type="Proteomes" id="UP000659496"/>
    </source>
</evidence>
<name>A0ABR8PK15_9BACL</name>
<feature type="domain" description="Amine oxidase" evidence="6">
    <location>
        <begin position="12"/>
        <end position="495"/>
    </location>
</feature>
<dbReference type="Proteomes" id="UP000659496">
    <property type="component" value="Unassembled WGS sequence"/>
</dbReference>
<evidence type="ECO:0000313" key="7">
    <source>
        <dbReference type="EMBL" id="MBD7908496.1"/>
    </source>
</evidence>
<evidence type="ECO:0000256" key="4">
    <source>
        <dbReference type="ARBA" id="ARBA00038322"/>
    </source>
</evidence>
<organism evidence="7 8">
    <name type="scientific">Sporosarcina gallistercoris</name>
    <dbReference type="NCBI Taxonomy" id="2762245"/>
    <lineage>
        <taxon>Bacteria</taxon>
        <taxon>Bacillati</taxon>
        <taxon>Bacillota</taxon>
        <taxon>Bacilli</taxon>
        <taxon>Bacillales</taxon>
        <taxon>Caryophanaceae</taxon>
        <taxon>Sporosarcina</taxon>
    </lineage>
</organism>
<comment type="caution">
    <text evidence="7">The sequence shown here is derived from an EMBL/GenBank/DDBJ whole genome shotgun (WGS) entry which is preliminary data.</text>
</comment>
<evidence type="ECO:0000256" key="1">
    <source>
        <dbReference type="ARBA" id="ARBA00004829"/>
    </source>
</evidence>
<evidence type="ECO:0000259" key="6">
    <source>
        <dbReference type="Pfam" id="PF01593"/>
    </source>
</evidence>
<dbReference type="Gene3D" id="3.50.50.60">
    <property type="entry name" value="FAD/NAD(P)-binding domain"/>
    <property type="match status" value="2"/>
</dbReference>
<proteinExistence type="inferred from homology"/>
<dbReference type="InterPro" id="IPR036188">
    <property type="entry name" value="FAD/NAD-bd_sf"/>
</dbReference>
<evidence type="ECO:0000256" key="5">
    <source>
        <dbReference type="RuleBase" id="RU362075"/>
    </source>
</evidence>
<dbReference type="PANTHER" id="PTHR43734">
    <property type="entry name" value="PHYTOENE DESATURASE"/>
    <property type="match status" value="1"/>
</dbReference>
<dbReference type="Pfam" id="PF01593">
    <property type="entry name" value="Amino_oxidase"/>
    <property type="match status" value="1"/>
</dbReference>
<dbReference type="RefSeq" id="WP_191689705.1">
    <property type="nucleotide sequence ID" value="NZ_JACSQY010000006.1"/>
</dbReference>
<keyword evidence="8" id="KW-1185">Reference proteome</keyword>
<sequence>MGKKVIVVGAGVAGLASAIRLQHAGYQVDLYEKESTPGGKMNRIEMDGYRFDLGPSLVMMPDIYRELFQLCGRNPDDYIPMEKLDPMYRVYFSKDSSHPIDVSSNLVDWTQTIESFSQEDAAGFLSYLSEIYKGYNVAMDNIIQRPFRKQSDFYNLSMLKKGRGMKVSGSANQFIGNYIKDERLKQIISFQTLYIGISPIQSPSFYTMIPMIQFLYGIWFIKGGMYTMAASMERLFQELGGTVHYNAPVDEILIEHQQAIGIRVDGNAIPADYVVCNADFPYAMKHLVQDKQAKGKYTDRKIDSMKYSCSCLVLYLGMDRKYETIDHIHNFVFDENLEKNMHDIFEGNKLTKASFYVYIASKLDPSLAPAGKDGLYIMMPVSNVATSKYEWNDETIADYRSYLLNTLKSIKGFEKIEDEIVTEKCMTPLDFESKFNAYNGAAFGLLPTMLQSSHLRPQSKAKDCSNLYFTGSSTHPGAGVPIVLMSAKIAAQELISDDQGILFGY</sequence>
<dbReference type="PRINTS" id="PR00419">
    <property type="entry name" value="ADXRDTASE"/>
</dbReference>
<accession>A0ABR8PK15</accession>
<dbReference type="PANTHER" id="PTHR43734:SF1">
    <property type="entry name" value="PHYTOENE DESATURASE"/>
    <property type="match status" value="1"/>
</dbReference>